<comment type="caution">
    <text evidence="2">The sequence shown here is derived from an EMBL/GenBank/DDBJ whole genome shotgun (WGS) entry which is preliminary data.</text>
</comment>
<dbReference type="STRING" id="1231623.Tasa_010_195"/>
<keyword evidence="3" id="KW-1185">Reference proteome</keyword>
<dbReference type="AlphaFoldDB" id="A0A0D6MK40"/>
<dbReference type="Gene3D" id="3.40.50.880">
    <property type="match status" value="1"/>
</dbReference>
<keyword evidence="1" id="KW-0812">Transmembrane</keyword>
<dbReference type="EMBL" id="BALE01000010">
    <property type="protein sequence ID" value="GAN53648.1"/>
    <property type="molecule type" value="Genomic_DNA"/>
</dbReference>
<dbReference type="OrthoDB" id="9769144at2"/>
<dbReference type="Proteomes" id="UP000032679">
    <property type="component" value="Unassembled WGS sequence"/>
</dbReference>
<dbReference type="InterPro" id="IPR029062">
    <property type="entry name" value="Class_I_gatase-like"/>
</dbReference>
<proteinExistence type="predicted"/>
<keyword evidence="1" id="KW-1133">Transmembrane helix</keyword>
<organism evidence="2 3">
    <name type="scientific">Tanticharoenia sakaeratensis NBRC 103193</name>
    <dbReference type="NCBI Taxonomy" id="1231623"/>
    <lineage>
        <taxon>Bacteria</taxon>
        <taxon>Pseudomonadati</taxon>
        <taxon>Pseudomonadota</taxon>
        <taxon>Alphaproteobacteria</taxon>
        <taxon>Acetobacterales</taxon>
        <taxon>Acetobacteraceae</taxon>
        <taxon>Tanticharoenia</taxon>
    </lineage>
</organism>
<dbReference type="PANTHER" id="PTHR37947:SF1">
    <property type="entry name" value="BLL2462 PROTEIN"/>
    <property type="match status" value="1"/>
</dbReference>
<accession>A0A0D6MK40</accession>
<feature type="transmembrane region" description="Helical" evidence="1">
    <location>
        <begin position="672"/>
        <end position="691"/>
    </location>
</feature>
<protein>
    <recommendedName>
        <fullName evidence="4">Glutamine amidotransferase domain-containing protein</fullName>
    </recommendedName>
</protein>
<dbReference type="SUPFAM" id="SSF52317">
    <property type="entry name" value="Class I glutamine amidotransferase-like"/>
    <property type="match status" value="1"/>
</dbReference>
<evidence type="ECO:0000313" key="3">
    <source>
        <dbReference type="Proteomes" id="UP000032679"/>
    </source>
</evidence>
<dbReference type="PANTHER" id="PTHR37947">
    <property type="entry name" value="BLL2462 PROTEIN"/>
    <property type="match status" value="1"/>
</dbReference>
<sequence>MTRASLIATPLLPVWLLATLAAIALALGLYGLIRGARGSVFRLLALAVLLGWLTGPQWLTQSLRAVPMQALVVLDRSHSMATGNRATDAQGIAAALRAEADHIPGLSLKFVDAGTEPGHGTRLFAGLDRADIAAGRFAGAVMVTDGEVDDVPRALPDLFRDQDGHALPLFALLTARGEETDRRLRILQAPPFAIVGQTATLRVQVDDMGPVAHAPATLTLTRSGEPPIVRDVQPGVPQDIPVPISHPGETLVGLSVSALPGEVSQENNRAVVRINGVRDRLRVLLVSGAPNQGERVWRRLLKADPSVDLVHFTILRPGDKEDDTPNSDLALIPFPVRELFADKIRQFDLIILDGFQNRGILPQVYLQNIADFVRGGGGLLLTAGPEFTQPGTLQDGPLADILPAHVPEDGLVQQKFTPTLSETGARHPVTEGLPGAPLSMTAPPGWGPWYRDLRSDEHRGEVLMNGADGQPLLILDHVEQGRVALLLSDQIWLWSRGEAGGGPQAELLRRLAHWLMKEPELEENQLSASIADGHLSIARRSAGNDAIPPAIVTAPDGRRTEIRLTGTGHGFASARLAIPDTFGIWTVTCGSLTAYAAPMGGDPLELADLRATASRLAPVVDASHGASLFVPSPDGTPALRLAQPGGAASGPGWIGFPQRLSRIPGAAHTTPLLPAWVAMALILCLTMLGWWREGRRR</sequence>
<feature type="transmembrane region" description="Helical" evidence="1">
    <location>
        <begin position="40"/>
        <end position="59"/>
    </location>
</feature>
<feature type="transmembrane region" description="Helical" evidence="1">
    <location>
        <begin position="12"/>
        <end position="33"/>
    </location>
</feature>
<keyword evidence="1" id="KW-0472">Membrane</keyword>
<dbReference type="RefSeq" id="WP_048847773.1">
    <property type="nucleotide sequence ID" value="NZ_BALE01000010.1"/>
</dbReference>
<evidence type="ECO:0008006" key="4">
    <source>
        <dbReference type="Google" id="ProtNLM"/>
    </source>
</evidence>
<reference evidence="2 3" key="1">
    <citation type="submission" date="2012-10" db="EMBL/GenBank/DDBJ databases">
        <title>Genome sequencing of Tanticharoenia sakaeratensis NBRC 103193.</title>
        <authorList>
            <person name="Azuma Y."/>
            <person name="Hadano H."/>
            <person name="Hirakawa H."/>
            <person name="Matsushita K."/>
        </authorList>
    </citation>
    <scope>NUCLEOTIDE SEQUENCE [LARGE SCALE GENOMIC DNA]</scope>
    <source>
        <strain evidence="2 3">NBRC 103193</strain>
    </source>
</reference>
<name>A0A0D6MK40_9PROT</name>
<gene>
    <name evidence="2" type="ORF">Tasa_010_195</name>
</gene>
<evidence type="ECO:0000256" key="1">
    <source>
        <dbReference type="SAM" id="Phobius"/>
    </source>
</evidence>
<evidence type="ECO:0000313" key="2">
    <source>
        <dbReference type="EMBL" id="GAN53648.1"/>
    </source>
</evidence>